<evidence type="ECO:0000313" key="1">
    <source>
        <dbReference type="EMBL" id="JAE07935.1"/>
    </source>
</evidence>
<name>A0A0A9F4G8_ARUDO</name>
<dbReference type="AlphaFoldDB" id="A0A0A9F4G8"/>
<reference evidence="1" key="1">
    <citation type="submission" date="2014-09" db="EMBL/GenBank/DDBJ databases">
        <authorList>
            <person name="Magalhaes I.L.F."/>
            <person name="Oliveira U."/>
            <person name="Santos F.R."/>
            <person name="Vidigal T.H.D.A."/>
            <person name="Brescovit A.D."/>
            <person name="Santos A.J."/>
        </authorList>
    </citation>
    <scope>NUCLEOTIDE SEQUENCE</scope>
    <source>
        <tissue evidence="1">Shoot tissue taken approximately 20 cm above the soil surface</tissue>
    </source>
</reference>
<protein>
    <submittedName>
        <fullName evidence="1">Uncharacterized protein</fullName>
    </submittedName>
</protein>
<reference evidence="1" key="2">
    <citation type="journal article" date="2015" name="Data Brief">
        <title>Shoot transcriptome of the giant reed, Arundo donax.</title>
        <authorList>
            <person name="Barrero R.A."/>
            <person name="Guerrero F.D."/>
            <person name="Moolhuijzen P."/>
            <person name="Goolsby J.A."/>
            <person name="Tidwell J."/>
            <person name="Bellgard S.E."/>
            <person name="Bellgard M.I."/>
        </authorList>
    </citation>
    <scope>NUCLEOTIDE SEQUENCE</scope>
    <source>
        <tissue evidence="1">Shoot tissue taken approximately 20 cm above the soil surface</tissue>
    </source>
</reference>
<organism evidence="1">
    <name type="scientific">Arundo donax</name>
    <name type="common">Giant reed</name>
    <name type="synonym">Donax arundinaceus</name>
    <dbReference type="NCBI Taxonomy" id="35708"/>
    <lineage>
        <taxon>Eukaryota</taxon>
        <taxon>Viridiplantae</taxon>
        <taxon>Streptophyta</taxon>
        <taxon>Embryophyta</taxon>
        <taxon>Tracheophyta</taxon>
        <taxon>Spermatophyta</taxon>
        <taxon>Magnoliopsida</taxon>
        <taxon>Liliopsida</taxon>
        <taxon>Poales</taxon>
        <taxon>Poaceae</taxon>
        <taxon>PACMAD clade</taxon>
        <taxon>Arundinoideae</taxon>
        <taxon>Arundineae</taxon>
        <taxon>Arundo</taxon>
    </lineage>
</organism>
<accession>A0A0A9F4G8</accession>
<dbReference type="EMBL" id="GBRH01189961">
    <property type="protein sequence ID" value="JAE07935.1"/>
    <property type="molecule type" value="Transcribed_RNA"/>
</dbReference>
<proteinExistence type="predicted"/>
<sequence>MVNLVLKLFSRPQFILIQQTTIYSTILLMKVCSNFSRGHLISF</sequence>